<dbReference type="PANTHER" id="PTHR43877:SF2">
    <property type="entry name" value="AMINOALKYLPHOSPHONATE N-ACETYLTRANSFERASE-RELATED"/>
    <property type="match status" value="1"/>
</dbReference>
<dbReference type="PROSITE" id="PS50995">
    <property type="entry name" value="HTH_MARR_2"/>
    <property type="match status" value="1"/>
</dbReference>
<dbReference type="CDD" id="cd04301">
    <property type="entry name" value="NAT_SF"/>
    <property type="match status" value="1"/>
</dbReference>
<feature type="domain" description="N-acetyltransferase" evidence="4">
    <location>
        <begin position="166"/>
        <end position="320"/>
    </location>
</feature>
<accession>A0ABV6Z1Q8</accession>
<evidence type="ECO:0000256" key="2">
    <source>
        <dbReference type="ARBA" id="ARBA00023315"/>
    </source>
</evidence>
<dbReference type="Proteomes" id="UP001594351">
    <property type="component" value="Unassembled WGS sequence"/>
</dbReference>
<dbReference type="InterPro" id="IPR036388">
    <property type="entry name" value="WH-like_DNA-bd_sf"/>
</dbReference>
<feature type="domain" description="HTH marR-type" evidence="3">
    <location>
        <begin position="1"/>
        <end position="160"/>
    </location>
</feature>
<protein>
    <submittedName>
        <fullName evidence="5">GNAT family N-acetyltransferase</fullName>
        <ecNumber evidence="5">2.3.1.-</ecNumber>
    </submittedName>
</protein>
<dbReference type="PANTHER" id="PTHR43877">
    <property type="entry name" value="AMINOALKYLPHOSPHONATE N-ACETYLTRANSFERASE-RELATED-RELATED"/>
    <property type="match status" value="1"/>
</dbReference>
<dbReference type="InterPro" id="IPR016181">
    <property type="entry name" value="Acyl_CoA_acyltransferase"/>
</dbReference>
<dbReference type="InterPro" id="IPR036390">
    <property type="entry name" value="WH_DNA-bd_sf"/>
</dbReference>
<dbReference type="InterPro" id="IPR050832">
    <property type="entry name" value="Bact_Acetyltransf"/>
</dbReference>
<proteinExistence type="predicted"/>
<keyword evidence="2 5" id="KW-0012">Acyltransferase</keyword>
<dbReference type="SMART" id="SM00347">
    <property type="entry name" value="HTH_MARR"/>
    <property type="match status" value="1"/>
</dbReference>
<dbReference type="InterPro" id="IPR000835">
    <property type="entry name" value="HTH_MarR-typ"/>
</dbReference>
<dbReference type="GO" id="GO:0016746">
    <property type="term" value="F:acyltransferase activity"/>
    <property type="evidence" value="ECO:0007669"/>
    <property type="project" value="UniProtKB-KW"/>
</dbReference>
<sequence length="320" mass="36846">MDFIQQLGTLAWASRMKRLTDRLLRSGVKVYASQDIDFEPRWFLIFSLLHHYRHPLSVTEIAELLGLTHPAVIQITGAMVKNGILDSRRDDLDARRRMLSLSDRGRQLLPVLEPIWYDFEQATRDLFSEIEVDVIAVIEKVEAAFDKQEMSERILDLIRKRHYDAVEIIDYQPEFMAHFKRLNYEWLQEHFEVLPFDEQQLSDPGSEILDRGGFILFALIGGEVIGTTALVKLDSGRYELVKMAVTRKARGRQAGRKLAQTALDRIRSLGAEQVVLKTDNKLQAAINLFRQLGFEITRTPVAGLKNIQRSPWDVTMVLNL</sequence>
<keyword evidence="1 5" id="KW-0808">Transferase</keyword>
<dbReference type="Pfam" id="PF12802">
    <property type="entry name" value="MarR_2"/>
    <property type="match status" value="1"/>
</dbReference>
<dbReference type="InterPro" id="IPR000182">
    <property type="entry name" value="GNAT_dom"/>
</dbReference>
<organism evidence="5 6">
    <name type="scientific">candidate division CSSED10-310 bacterium</name>
    <dbReference type="NCBI Taxonomy" id="2855610"/>
    <lineage>
        <taxon>Bacteria</taxon>
        <taxon>Bacteria division CSSED10-310</taxon>
    </lineage>
</organism>
<reference evidence="5 6" key="1">
    <citation type="submission" date="2024-09" db="EMBL/GenBank/DDBJ databases">
        <title>Laminarin stimulates single cell rates of sulfate reduction while oxygen inhibits transcriptomic activity in coastal marine sediment.</title>
        <authorList>
            <person name="Lindsay M."/>
            <person name="Orcutt B."/>
            <person name="Emerson D."/>
            <person name="Stepanauskas R."/>
            <person name="D'Angelo T."/>
        </authorList>
    </citation>
    <scope>NUCLEOTIDE SEQUENCE [LARGE SCALE GENOMIC DNA]</scope>
    <source>
        <strain evidence="5">SAG AM-311-K15</strain>
    </source>
</reference>
<name>A0ABV6Z1Q8_UNCC1</name>
<evidence type="ECO:0000259" key="3">
    <source>
        <dbReference type="PROSITE" id="PS50995"/>
    </source>
</evidence>
<dbReference type="Pfam" id="PF00583">
    <property type="entry name" value="Acetyltransf_1"/>
    <property type="match status" value="1"/>
</dbReference>
<dbReference type="Gene3D" id="1.10.10.10">
    <property type="entry name" value="Winged helix-like DNA-binding domain superfamily/Winged helix DNA-binding domain"/>
    <property type="match status" value="1"/>
</dbReference>
<dbReference type="PROSITE" id="PS51186">
    <property type="entry name" value="GNAT"/>
    <property type="match status" value="1"/>
</dbReference>
<evidence type="ECO:0000313" key="6">
    <source>
        <dbReference type="Proteomes" id="UP001594351"/>
    </source>
</evidence>
<comment type="caution">
    <text evidence="5">The sequence shown here is derived from an EMBL/GenBank/DDBJ whole genome shotgun (WGS) entry which is preliminary data.</text>
</comment>
<evidence type="ECO:0000259" key="4">
    <source>
        <dbReference type="PROSITE" id="PS51186"/>
    </source>
</evidence>
<dbReference type="EC" id="2.3.1.-" evidence="5"/>
<dbReference type="Gene3D" id="3.40.630.30">
    <property type="match status" value="1"/>
</dbReference>
<evidence type="ECO:0000256" key="1">
    <source>
        <dbReference type="ARBA" id="ARBA00022679"/>
    </source>
</evidence>
<evidence type="ECO:0000313" key="5">
    <source>
        <dbReference type="EMBL" id="MFC1852387.1"/>
    </source>
</evidence>
<dbReference type="EMBL" id="JBHPBY010000306">
    <property type="protein sequence ID" value="MFC1852387.1"/>
    <property type="molecule type" value="Genomic_DNA"/>
</dbReference>
<dbReference type="SUPFAM" id="SSF46785">
    <property type="entry name" value="Winged helix' DNA-binding domain"/>
    <property type="match status" value="1"/>
</dbReference>
<gene>
    <name evidence="5" type="ORF">ACFL27_19490</name>
</gene>
<dbReference type="SUPFAM" id="SSF55729">
    <property type="entry name" value="Acyl-CoA N-acyltransferases (Nat)"/>
    <property type="match status" value="1"/>
</dbReference>
<keyword evidence="6" id="KW-1185">Reference proteome</keyword>